<evidence type="ECO:0000256" key="4">
    <source>
        <dbReference type="ARBA" id="ARBA00022490"/>
    </source>
</evidence>
<feature type="compositionally biased region" description="Pro residues" evidence="7">
    <location>
        <begin position="40"/>
        <end position="50"/>
    </location>
</feature>
<dbReference type="PROSITE" id="PS51836">
    <property type="entry name" value="DENN_FNIP12"/>
    <property type="match status" value="1"/>
</dbReference>
<reference evidence="9" key="1">
    <citation type="journal article" date="2019" name="PeerJ">
        <title>Genes of the pig, Sus scrofa, reconstructed with EvidentialGene.</title>
        <authorList>
            <person name="Gilbert D.G."/>
        </authorList>
    </citation>
    <scope>NUCLEOTIDE SEQUENCE</scope>
</reference>
<evidence type="ECO:0000256" key="3">
    <source>
        <dbReference type="ARBA" id="ARBA00007541"/>
    </source>
</evidence>
<dbReference type="PRINTS" id="PR02073">
    <property type="entry name" value="FOLLICULNIP1"/>
</dbReference>
<dbReference type="InterPro" id="IPR028085">
    <property type="entry name" value="FNIP_mid_dom"/>
</dbReference>
<comment type="similarity">
    <text evidence="3">Belongs to the FNIP family.</text>
</comment>
<dbReference type="EMBL" id="DQIR01111126">
    <property type="protein sequence ID" value="HDA66602.1"/>
    <property type="molecule type" value="Transcribed_RNA"/>
</dbReference>
<dbReference type="Pfam" id="PF14638">
    <property type="entry name" value="FNIP_C"/>
    <property type="match status" value="1"/>
</dbReference>
<feature type="compositionally biased region" description="Low complexity" evidence="7">
    <location>
        <begin position="8"/>
        <end position="17"/>
    </location>
</feature>
<comment type="subcellular location">
    <subcellularLocation>
        <location evidence="1">Cytoplasm</location>
    </subcellularLocation>
    <subcellularLocation>
        <location evidence="2">Lysosome membrane</location>
    </subcellularLocation>
</comment>
<dbReference type="InterPro" id="IPR037545">
    <property type="entry name" value="DENN_FNIP1/2"/>
</dbReference>
<dbReference type="AlphaFoldDB" id="A0A480KYM5"/>
<protein>
    <submittedName>
        <fullName evidence="9">Folliculin-interacting protein 2 isoform X3</fullName>
    </submittedName>
</protein>
<dbReference type="InterPro" id="IPR028086">
    <property type="entry name" value="FNIP_C_dom"/>
</dbReference>
<keyword evidence="6" id="KW-0458">Lysosome</keyword>
<evidence type="ECO:0000256" key="2">
    <source>
        <dbReference type="ARBA" id="ARBA00004656"/>
    </source>
</evidence>
<keyword evidence="4" id="KW-0963">Cytoplasm</keyword>
<sequence>MAAALLPRSSRAGCGSSRGRELSARGGGGGPASSYDRPAAPAPSRLPPPRWPRRRPRPRAEPAARRGSRSRGVMAPTLLQRLFNKKGGGSSAAAAAPGRAPREGPAFSWSCSELDLNEIRLIVYQDCERRGRQVLFDSKAVHEIEEVATQKTEDVAGKASAKCCHSGGGSLSSHGAPGSSFQHTKEQLPKYQYTRPASDVNMLGEMMFGSVAMSYKGSTLKIHYIRSPPQLMISKVFSARMGSFCGSTNNLQDSFEYINQDPNLGKLNTNHNNLGPCRTGSNLGVLQGCGSKLSRGAAEGGPLPLSRSASFFAAHSTPVDMPSRGQNEDRDSGIARSASLSSLLIPPFPSPSSSTSSSSSYQRRWLRSQTTSLENGIFPRRSTDETFSLAEETCSSNPAIVRRKKIAISIIFCLCEKEEAQRNFQDFFFSHFPLFESHLNRLKSAIEKAMISCRKIAESGLRVQFYVSRLMEALGEFRGTVWSLYSVPRIAEPVWLTMMSSTLEKTQLCQRFLKEFTLLIEQINKNQFFAALLTAVLTYHLAWVPTVMPVDHPPIKAFSEKRTSQLVNTLAKTHPYNPLWAQLGDLYGAIGSPVRLTRTVVVGKQKDLVQRILYVLTYFLRCSELQENQLTWSGNHGEDEQVLNGSSITTALERGEVEESEYVVVTVRSEPALLPPILTPTAAEGLAGAQAGTDIKGPCPKVDGEGSLGPGQSPADSGAWRSQGMSCGDEESQKEDPRGGSSRLPSCAGLGPGLKMGEEVRAELPKMLPDRSGARPCPDAHSRERSPWEKVTFHIGSSASPESDFESRTKTMEERLQAWCVEPSARPGSAADDSALEAQDQQASRCSCAPPGVLPAAFAGSSGGSVEVRSVRTEVVADAAGLPSAPAGWCASVGSARARGRTWGTRGKNTEGPVPDGDASSQASFRVEGDIPRNESLDSALGASDDEACASASLDLGPSNREGDLDGPERSLEVELPLPRSRSISNPNVRNFGRSLLAGYCPTYMPDLVLHGTSSDEKLKQCLAADLVHTVHHPVLDEPIAEAVCIIADTDKWSVQVATSQRKAVDSTKLGQDVLVSSQVSNLLQSILQLHKLHLPADFCIMHLEDRLQEMYLKSKMLSEYLRGHTRVHVKELSVVLGIESNDLPLLTAVASTHSPYVAQILL</sequence>
<evidence type="ECO:0000259" key="8">
    <source>
        <dbReference type="PROSITE" id="PS51836"/>
    </source>
</evidence>
<dbReference type="InterPro" id="IPR026156">
    <property type="entry name" value="FNIP_fam"/>
</dbReference>
<evidence type="ECO:0000256" key="5">
    <source>
        <dbReference type="ARBA" id="ARBA00023136"/>
    </source>
</evidence>
<accession>A0A480KYM5</accession>
<evidence type="ECO:0000256" key="7">
    <source>
        <dbReference type="SAM" id="MobiDB-lite"/>
    </source>
</evidence>
<dbReference type="PANTHER" id="PTHR21634">
    <property type="entry name" value="RE13835P"/>
    <property type="match status" value="1"/>
</dbReference>
<dbReference type="Pfam" id="PF14637">
    <property type="entry name" value="FNIP_M"/>
    <property type="match status" value="1"/>
</dbReference>
<dbReference type="InterPro" id="IPR028084">
    <property type="entry name" value="FNIP_N_dom"/>
</dbReference>
<dbReference type="PANTHER" id="PTHR21634:SF11">
    <property type="entry name" value="FOLLICULIN-INTERACTING PROTEIN 2"/>
    <property type="match status" value="1"/>
</dbReference>
<evidence type="ECO:0000256" key="1">
    <source>
        <dbReference type="ARBA" id="ARBA00004496"/>
    </source>
</evidence>
<feature type="region of interest" description="Disordered" evidence="7">
    <location>
        <begin position="901"/>
        <end position="922"/>
    </location>
</feature>
<proteinExistence type="inferred from homology"/>
<dbReference type="GO" id="GO:0005765">
    <property type="term" value="C:lysosomal membrane"/>
    <property type="evidence" value="ECO:0007669"/>
    <property type="project" value="UniProtKB-SubCell"/>
</dbReference>
<name>A0A480KYM5_PIG</name>
<feature type="region of interest" description="Disordered" evidence="7">
    <location>
        <begin position="342"/>
        <end position="361"/>
    </location>
</feature>
<keyword evidence="5" id="KW-0472">Membrane</keyword>
<feature type="region of interest" description="Disordered" evidence="7">
    <location>
        <begin position="1"/>
        <end position="76"/>
    </location>
</feature>
<evidence type="ECO:0000313" key="9">
    <source>
        <dbReference type="EMBL" id="HDA66602.1"/>
    </source>
</evidence>
<organism evidence="9">
    <name type="scientific">Sus scrofa</name>
    <name type="common">Pig</name>
    <dbReference type="NCBI Taxonomy" id="9823"/>
    <lineage>
        <taxon>Eukaryota</taxon>
        <taxon>Metazoa</taxon>
        <taxon>Chordata</taxon>
        <taxon>Craniata</taxon>
        <taxon>Vertebrata</taxon>
        <taxon>Euteleostomi</taxon>
        <taxon>Mammalia</taxon>
        <taxon>Eutheria</taxon>
        <taxon>Laurasiatheria</taxon>
        <taxon>Artiodactyla</taxon>
        <taxon>Suina</taxon>
        <taxon>Suidae</taxon>
        <taxon>Sus</taxon>
    </lineage>
</organism>
<dbReference type="Pfam" id="PF14636">
    <property type="entry name" value="FNIP_N"/>
    <property type="match status" value="1"/>
</dbReference>
<feature type="domain" description="UDENN FNIP1/2-type" evidence="8">
    <location>
        <begin position="114"/>
        <end position="1154"/>
    </location>
</feature>
<feature type="region of interest" description="Disordered" evidence="7">
    <location>
        <begin position="690"/>
        <end position="754"/>
    </location>
</feature>
<evidence type="ECO:0000256" key="6">
    <source>
        <dbReference type="ARBA" id="ARBA00023228"/>
    </source>
</evidence>